<evidence type="ECO:0000256" key="3">
    <source>
        <dbReference type="ARBA" id="ARBA00022692"/>
    </source>
</evidence>
<dbReference type="EMBL" id="PDLY01000001">
    <property type="protein sequence ID" value="MBA5726410.1"/>
    <property type="molecule type" value="Genomic_DNA"/>
</dbReference>
<keyword evidence="6" id="KW-0813">Transport</keyword>
<protein>
    <recommendedName>
        <fullName evidence="6">Na(+)/H(+) antiporter NhaA</fullName>
    </recommendedName>
    <alternativeName>
        <fullName evidence="6">Sodium/proton antiporter NhaA</fullName>
    </alternativeName>
</protein>
<feature type="transmembrane region" description="Helical" evidence="6">
    <location>
        <begin position="288"/>
        <end position="314"/>
    </location>
</feature>
<evidence type="ECO:0000256" key="5">
    <source>
        <dbReference type="ARBA" id="ARBA00023136"/>
    </source>
</evidence>
<reference evidence="7 8" key="1">
    <citation type="submission" date="2017-10" db="EMBL/GenBank/DDBJ databases">
        <authorList>
            <person name="Jakob F."/>
        </authorList>
    </citation>
    <scope>NUCLEOTIDE SEQUENCE [LARGE SCALE GENOMIC DNA]</scope>
    <source>
        <strain evidence="7 8">TMW 2.1889</strain>
    </source>
</reference>
<organism evidence="7 8">
    <name type="scientific">Bombella mellum</name>
    <dbReference type="NCBI Taxonomy" id="2039288"/>
    <lineage>
        <taxon>Bacteria</taxon>
        <taxon>Pseudomonadati</taxon>
        <taxon>Pseudomonadota</taxon>
        <taxon>Alphaproteobacteria</taxon>
        <taxon>Acetobacterales</taxon>
        <taxon>Acetobacteraceae</taxon>
        <taxon>Bombella</taxon>
    </lineage>
</organism>
<dbReference type="PANTHER" id="PTHR30341:SF0">
    <property type="entry name" value="NA(+)_H(+) ANTIPORTER NHAA"/>
    <property type="match status" value="1"/>
</dbReference>
<keyword evidence="4 6" id="KW-1133">Transmembrane helix</keyword>
<comment type="caution">
    <text evidence="7">The sequence shown here is derived from an EMBL/GenBank/DDBJ whole genome shotgun (WGS) entry which is preliminary data.</text>
</comment>
<keyword evidence="8" id="KW-1185">Reference proteome</keyword>
<dbReference type="HAMAP" id="MF_01844">
    <property type="entry name" value="NhaA"/>
    <property type="match status" value="1"/>
</dbReference>
<dbReference type="Proteomes" id="UP000765338">
    <property type="component" value="Unassembled WGS sequence"/>
</dbReference>
<evidence type="ECO:0000256" key="1">
    <source>
        <dbReference type="ARBA" id="ARBA00004429"/>
    </source>
</evidence>
<keyword evidence="6" id="KW-0406">Ion transport</keyword>
<feature type="transmembrane region" description="Helical" evidence="6">
    <location>
        <begin position="364"/>
        <end position="384"/>
    </location>
</feature>
<evidence type="ECO:0000256" key="6">
    <source>
        <dbReference type="HAMAP-Rule" id="MF_01844"/>
    </source>
</evidence>
<proteinExistence type="inferred from homology"/>
<accession>A0ABR5ZQ19</accession>
<dbReference type="NCBIfam" id="TIGR00773">
    <property type="entry name" value="NhaA"/>
    <property type="match status" value="1"/>
</dbReference>
<name>A0ABR5ZQ19_9PROT</name>
<feature type="transmembrane region" description="Helical" evidence="6">
    <location>
        <begin position="257"/>
        <end position="276"/>
    </location>
</feature>
<gene>
    <name evidence="6 7" type="primary">nhaA</name>
    <name evidence="7" type="ORF">CPA56_00165</name>
</gene>
<dbReference type="InterPro" id="IPR004670">
    <property type="entry name" value="NhaA"/>
</dbReference>
<keyword evidence="3 6" id="KW-0812">Transmembrane</keyword>
<comment type="function">
    <text evidence="6">Na(+)/H(+) antiporter that extrudes sodium in exchange for external protons.</text>
</comment>
<dbReference type="Pfam" id="PF06965">
    <property type="entry name" value="Na_H_antiport_1"/>
    <property type="match status" value="1"/>
</dbReference>
<evidence type="ECO:0000256" key="4">
    <source>
        <dbReference type="ARBA" id="ARBA00022989"/>
    </source>
</evidence>
<evidence type="ECO:0000256" key="2">
    <source>
        <dbReference type="ARBA" id="ARBA00022475"/>
    </source>
</evidence>
<feature type="transmembrane region" description="Helical" evidence="6">
    <location>
        <begin position="183"/>
        <end position="200"/>
    </location>
</feature>
<keyword evidence="6" id="KW-0915">Sodium</keyword>
<feature type="transmembrane region" description="Helical" evidence="6">
    <location>
        <begin position="96"/>
        <end position="116"/>
    </location>
</feature>
<comment type="similarity">
    <text evidence="6">Belongs to the NhaA Na(+)/H(+) (TC 2.A.33) antiporter family.</text>
</comment>
<dbReference type="PANTHER" id="PTHR30341">
    <property type="entry name" value="SODIUM ION/PROTON ANTIPORTER NHAA-RELATED"/>
    <property type="match status" value="1"/>
</dbReference>
<keyword evidence="6" id="KW-0050">Antiport</keyword>
<keyword evidence="5 6" id="KW-0472">Membrane</keyword>
<comment type="subcellular location">
    <subcellularLocation>
        <location evidence="1">Cell inner membrane</location>
        <topology evidence="1">Multi-pass membrane protein</topology>
    </subcellularLocation>
    <subcellularLocation>
        <location evidence="6">Cell membrane</location>
        <topology evidence="6">Multi-pass membrane protein</topology>
    </subcellularLocation>
</comment>
<evidence type="ECO:0000313" key="8">
    <source>
        <dbReference type="Proteomes" id="UP000765338"/>
    </source>
</evidence>
<sequence length="387" mass="40977">MKAGERHWMLAPETGGPFLLLVMAVLGFVLANSPLRFIHEWLDVPLGQVCSAAGCFSLPSAAELVTIGPMTLFFLVITLELKKELVTGHLSSVRRCLLPCLSALGGVAVPAGLYALLAAPDPALRQGWAIPVATDAAFTLPVMLALGQHVSEGGRVWLMALAIFDDVLGILILAVFYGGTLHVLPLLGAAAVTGLMACAGWRKVENLWFYGLSGCLLWFCLLEGGLHPTLAGVVLGLCLPTVGRGDRSPLERAERGLSPWVTWLVLPLFGFVSVGIPLLDVPAETLSLRLVCAVAVGLVCGKTVGIFGVTWCAIKCRLASLPAHTSWSMLFGLCLLCGVGFTVSLFMASLAFPAFMLCVSSKTGILAGSLIAALSGWLWLRFVARRV</sequence>
<feature type="transmembrane region" description="Helical" evidence="6">
    <location>
        <begin position="158"/>
        <end position="177"/>
    </location>
</feature>
<evidence type="ECO:0000313" key="7">
    <source>
        <dbReference type="EMBL" id="MBA5726410.1"/>
    </source>
</evidence>
<dbReference type="InterPro" id="IPR023171">
    <property type="entry name" value="Na/H_antiporter_dom_sf"/>
</dbReference>
<keyword evidence="2 6" id="KW-1003">Cell membrane</keyword>
<dbReference type="Gene3D" id="1.20.1530.10">
    <property type="entry name" value="Na+/H+ antiporter like domain"/>
    <property type="match status" value="1"/>
</dbReference>
<feature type="transmembrane region" description="Helical" evidence="6">
    <location>
        <begin position="12"/>
        <end position="31"/>
    </location>
</feature>
<feature type="transmembrane region" description="Helical" evidence="6">
    <location>
        <begin position="326"/>
        <end position="352"/>
    </location>
</feature>
<dbReference type="RefSeq" id="WP_182040043.1">
    <property type="nucleotide sequence ID" value="NZ_PDLY01000001.1"/>
</dbReference>
<comment type="catalytic activity">
    <reaction evidence="6">
        <text>Na(+)(in) + 2 H(+)(out) = Na(+)(out) + 2 H(+)(in)</text>
        <dbReference type="Rhea" id="RHEA:29251"/>
        <dbReference type="ChEBI" id="CHEBI:15378"/>
        <dbReference type="ChEBI" id="CHEBI:29101"/>
    </reaction>
</comment>
<feature type="transmembrane region" description="Helical" evidence="6">
    <location>
        <begin position="51"/>
        <end position="76"/>
    </location>
</feature>
<keyword evidence="6" id="KW-0739">Sodium transport</keyword>